<dbReference type="Gramene" id="mRNA:HanXRQr2_Chr02g0045931">
    <property type="protein sequence ID" value="mRNA:HanXRQr2_Chr02g0045931"/>
    <property type="gene ID" value="HanXRQr2_Chr02g0045931"/>
</dbReference>
<organism evidence="2 3">
    <name type="scientific">Helianthus annuus</name>
    <name type="common">Common sunflower</name>
    <dbReference type="NCBI Taxonomy" id="4232"/>
    <lineage>
        <taxon>Eukaryota</taxon>
        <taxon>Viridiplantae</taxon>
        <taxon>Streptophyta</taxon>
        <taxon>Embryophyta</taxon>
        <taxon>Tracheophyta</taxon>
        <taxon>Spermatophyta</taxon>
        <taxon>Magnoliopsida</taxon>
        <taxon>eudicotyledons</taxon>
        <taxon>Gunneridae</taxon>
        <taxon>Pentapetalae</taxon>
        <taxon>asterids</taxon>
        <taxon>campanulids</taxon>
        <taxon>Asterales</taxon>
        <taxon>Asteraceae</taxon>
        <taxon>Asteroideae</taxon>
        <taxon>Heliantheae alliance</taxon>
        <taxon>Heliantheae</taxon>
        <taxon>Helianthus</taxon>
    </lineage>
</organism>
<name>A0A9K3NZE4_HELAN</name>
<feature type="coiled-coil region" evidence="1">
    <location>
        <begin position="79"/>
        <end position="173"/>
    </location>
</feature>
<comment type="caution">
    <text evidence="2">The sequence shown here is derived from an EMBL/GenBank/DDBJ whole genome shotgun (WGS) entry which is preliminary data.</text>
</comment>
<protein>
    <submittedName>
        <fullName evidence="2">Uncharacterized protein</fullName>
    </submittedName>
</protein>
<dbReference type="Proteomes" id="UP000215914">
    <property type="component" value="Unassembled WGS sequence"/>
</dbReference>
<feature type="coiled-coil region" evidence="1">
    <location>
        <begin position="5"/>
        <end position="32"/>
    </location>
</feature>
<keyword evidence="3" id="KW-1185">Reference proteome</keyword>
<dbReference type="AlphaFoldDB" id="A0A9K3NZE4"/>
<evidence type="ECO:0000256" key="1">
    <source>
        <dbReference type="SAM" id="Coils"/>
    </source>
</evidence>
<dbReference type="EMBL" id="MNCJ02000317">
    <property type="protein sequence ID" value="KAF5816833.1"/>
    <property type="molecule type" value="Genomic_DNA"/>
</dbReference>
<dbReference type="Gene3D" id="3.90.20.10">
    <property type="match status" value="1"/>
</dbReference>
<dbReference type="PANTHER" id="PTHR31099:SF49">
    <property type="entry name" value="MYOSIN HEAVY CHAIN-LIKE PROTEIN"/>
    <property type="match status" value="1"/>
</dbReference>
<sequence length="190" mass="21837">MVREREEWEKYRERLLRQAKNFEKAKATFDEEKAKFKADKQAEEWGREGLKGKLCAAEELLSKERAEWKAICAKDNERMYAARSKISELEGQVADLKTKVENAQAVKEQAEAELKAQISGKDRDLYAKDVEIAKLKRRLREQIERSESLEIDLEAEKSKVATAEEAKRKAEEARAISTIALNLSGYVAEE</sequence>
<evidence type="ECO:0000313" key="2">
    <source>
        <dbReference type="EMBL" id="KAF5816833.1"/>
    </source>
</evidence>
<proteinExistence type="predicted"/>
<dbReference type="PANTHER" id="PTHR31099">
    <property type="entry name" value="OS06G0165300 PROTEIN"/>
    <property type="match status" value="1"/>
</dbReference>
<gene>
    <name evidence="2" type="ORF">HanXRQr2_Chr02g0045931</name>
</gene>
<keyword evidence="1" id="KW-0175">Coiled coil</keyword>
<reference evidence="2" key="1">
    <citation type="journal article" date="2017" name="Nature">
        <title>The sunflower genome provides insights into oil metabolism, flowering and Asterid evolution.</title>
        <authorList>
            <person name="Badouin H."/>
            <person name="Gouzy J."/>
            <person name="Grassa C.J."/>
            <person name="Murat F."/>
            <person name="Staton S.E."/>
            <person name="Cottret L."/>
            <person name="Lelandais-Briere C."/>
            <person name="Owens G.L."/>
            <person name="Carrere S."/>
            <person name="Mayjonade B."/>
            <person name="Legrand L."/>
            <person name="Gill N."/>
            <person name="Kane N.C."/>
            <person name="Bowers J.E."/>
            <person name="Hubner S."/>
            <person name="Bellec A."/>
            <person name="Berard A."/>
            <person name="Berges H."/>
            <person name="Blanchet N."/>
            <person name="Boniface M.C."/>
            <person name="Brunel D."/>
            <person name="Catrice O."/>
            <person name="Chaidir N."/>
            <person name="Claudel C."/>
            <person name="Donnadieu C."/>
            <person name="Faraut T."/>
            <person name="Fievet G."/>
            <person name="Helmstetter N."/>
            <person name="King M."/>
            <person name="Knapp S.J."/>
            <person name="Lai Z."/>
            <person name="Le Paslier M.C."/>
            <person name="Lippi Y."/>
            <person name="Lorenzon L."/>
            <person name="Mandel J.R."/>
            <person name="Marage G."/>
            <person name="Marchand G."/>
            <person name="Marquand E."/>
            <person name="Bret-Mestries E."/>
            <person name="Morien E."/>
            <person name="Nambeesan S."/>
            <person name="Nguyen T."/>
            <person name="Pegot-Espagnet P."/>
            <person name="Pouilly N."/>
            <person name="Raftis F."/>
            <person name="Sallet E."/>
            <person name="Schiex T."/>
            <person name="Thomas J."/>
            <person name="Vandecasteele C."/>
            <person name="Vares D."/>
            <person name="Vear F."/>
            <person name="Vautrin S."/>
            <person name="Crespi M."/>
            <person name="Mangin B."/>
            <person name="Burke J.M."/>
            <person name="Salse J."/>
            <person name="Munos S."/>
            <person name="Vincourt P."/>
            <person name="Rieseberg L.H."/>
            <person name="Langlade N.B."/>
        </authorList>
    </citation>
    <scope>NUCLEOTIDE SEQUENCE</scope>
    <source>
        <tissue evidence="2">Leaves</tissue>
    </source>
</reference>
<reference evidence="2" key="2">
    <citation type="submission" date="2020-06" db="EMBL/GenBank/DDBJ databases">
        <title>Helianthus annuus Genome sequencing and assembly Release 2.</title>
        <authorList>
            <person name="Gouzy J."/>
            <person name="Langlade N."/>
            <person name="Munos S."/>
        </authorList>
    </citation>
    <scope>NUCLEOTIDE SEQUENCE</scope>
    <source>
        <tissue evidence="2">Leaves</tissue>
    </source>
</reference>
<accession>A0A9K3NZE4</accession>
<evidence type="ECO:0000313" key="3">
    <source>
        <dbReference type="Proteomes" id="UP000215914"/>
    </source>
</evidence>